<evidence type="ECO:0000259" key="2">
    <source>
        <dbReference type="SMART" id="SM00909"/>
    </source>
</evidence>
<dbReference type="Proteomes" id="UP000014923">
    <property type="component" value="Unassembled WGS sequence"/>
</dbReference>
<dbReference type="HOGENOM" id="CLU_794390_0_0_9"/>
<name>R7RV30_9CLOT</name>
<dbReference type="AlphaFoldDB" id="R7RV30"/>
<sequence>MKKWKMLFMTAISSVLILSSCAKTTKPTENKPNEPTKLTVKDLFPFNENVYMKYQGIGNEFAEHQTYVDYIAGDRIQIRDITPGTTLAKIYEIKNGELRLISSREEYYYRENLLNTQNTSYDVLLKEPIENGTSWTTKDGLKRYISNTQAKISTPSGEYTAVEVITEGNDYKLYDYYVKELGHVKTVFKTGSTTIETNLEKIEKNVPYIQTIKFYYPDFNKEKLAFKEEKISLKTNENIDKIIESYLKNPPKEELNKVFSKNTKINKLYLNNSQNKVYIDVSKEFVQEMNAGSSLESMILQSLVNTLGNYYNVDKVYISVEGKPYESGHIAITENEVFYVDYKNVYEIK</sequence>
<dbReference type="Pfam" id="PF10646">
    <property type="entry name" value="Germane"/>
    <property type="match status" value="1"/>
</dbReference>
<keyword evidence="4" id="KW-1185">Reference proteome</keyword>
<accession>R7RV30</accession>
<evidence type="ECO:0000313" key="4">
    <source>
        <dbReference type="Proteomes" id="UP000014923"/>
    </source>
</evidence>
<organism evidence="3 4">
    <name type="scientific">Thermobrachium celere DSM 8682</name>
    <dbReference type="NCBI Taxonomy" id="941824"/>
    <lineage>
        <taxon>Bacteria</taxon>
        <taxon>Bacillati</taxon>
        <taxon>Bacillota</taxon>
        <taxon>Clostridia</taxon>
        <taxon>Eubacteriales</taxon>
        <taxon>Clostridiaceae</taxon>
        <taxon>Thermobrachium</taxon>
    </lineage>
</organism>
<evidence type="ECO:0000313" key="3">
    <source>
        <dbReference type="EMBL" id="CDF59403.1"/>
    </source>
</evidence>
<dbReference type="PROSITE" id="PS51257">
    <property type="entry name" value="PROKAR_LIPOPROTEIN"/>
    <property type="match status" value="1"/>
</dbReference>
<proteinExistence type="predicted"/>
<evidence type="ECO:0000256" key="1">
    <source>
        <dbReference type="SAM" id="SignalP"/>
    </source>
</evidence>
<feature type="domain" description="GerMN" evidence="2">
    <location>
        <begin position="240"/>
        <end position="329"/>
    </location>
</feature>
<keyword evidence="1" id="KW-0732">Signal</keyword>
<feature type="chain" id="PRO_5004443627" description="GerMN domain-containing protein" evidence="1">
    <location>
        <begin position="23"/>
        <end position="349"/>
    </location>
</feature>
<gene>
    <name evidence="3" type="ORF">TCEL_00869</name>
</gene>
<dbReference type="InterPro" id="IPR019606">
    <property type="entry name" value="GerMN"/>
</dbReference>
<comment type="caution">
    <text evidence="3">The sequence shown here is derived from an EMBL/GenBank/DDBJ whole genome shotgun (WGS) entry which is preliminary data.</text>
</comment>
<protein>
    <recommendedName>
        <fullName evidence="2">GerMN domain-containing protein</fullName>
    </recommendedName>
</protein>
<reference evidence="3" key="1">
    <citation type="submission" date="2013-03" db="EMBL/GenBank/DDBJ databases">
        <title>Draft genome sequence of the hydrogen-ethanol-producing anaerobic alkalithermophilic Caloramator celere.</title>
        <authorList>
            <person name="Ciranna A."/>
            <person name="Larjo A."/>
            <person name="Kivisto A."/>
            <person name="Santala V."/>
            <person name="Roos C."/>
            <person name="Karp M."/>
        </authorList>
    </citation>
    <scope>NUCLEOTIDE SEQUENCE [LARGE SCALE GENOMIC DNA]</scope>
    <source>
        <strain evidence="3">DSM 8682</strain>
    </source>
</reference>
<dbReference type="eggNOG" id="COG5401">
    <property type="taxonomic scope" value="Bacteria"/>
</dbReference>
<dbReference type="RefSeq" id="WP_018663276.1">
    <property type="nucleotide sequence ID" value="NZ_HF952018.1"/>
</dbReference>
<dbReference type="SMART" id="SM00909">
    <property type="entry name" value="Germane"/>
    <property type="match status" value="1"/>
</dbReference>
<dbReference type="EMBL" id="CAVN010000099">
    <property type="protein sequence ID" value="CDF59403.1"/>
    <property type="molecule type" value="Genomic_DNA"/>
</dbReference>
<dbReference type="OrthoDB" id="1683231at2"/>
<feature type="signal peptide" evidence="1">
    <location>
        <begin position="1"/>
        <end position="22"/>
    </location>
</feature>